<evidence type="ECO:0000256" key="2">
    <source>
        <dbReference type="SAM" id="SignalP"/>
    </source>
</evidence>
<sequence length="254" mass="28573">MKRLFAHALLGFAFGAAALPHALAQQRPLVLVSFDYPPYVEVQPGQPATGMMVDLVSTIFARMRQPVELQFYPLARSLSLIDTPRADGFFTIKKTEERERKYLFPREPLLTQDFVIFARVNSRMAFHGNVSELADVRLGVVNKVSYGAIFDAAAGRGVFNQLEVAQTYEANFRKLLAGRMDALVSSRVMGEAVLKRLDALDKAKVIGPPIETTQSYLIFNRHTVAPEVVTTFDETLSTMRRDGTLRKIRDRYTK</sequence>
<organism evidence="4 5">
    <name type="scientific">Duganella phyllosphaerae</name>
    <dbReference type="NCBI Taxonomy" id="762836"/>
    <lineage>
        <taxon>Bacteria</taxon>
        <taxon>Pseudomonadati</taxon>
        <taxon>Pseudomonadota</taxon>
        <taxon>Betaproteobacteria</taxon>
        <taxon>Burkholderiales</taxon>
        <taxon>Oxalobacteraceae</taxon>
        <taxon>Telluria group</taxon>
        <taxon>Duganella</taxon>
    </lineage>
</organism>
<feature type="signal peptide" evidence="2">
    <location>
        <begin position="1"/>
        <end position="24"/>
    </location>
</feature>
<dbReference type="EMBL" id="LROM01000086">
    <property type="protein sequence ID" value="OEZ99852.1"/>
    <property type="molecule type" value="Genomic_DNA"/>
</dbReference>
<dbReference type="AlphaFoldDB" id="A0A1E7WLE8"/>
<accession>A0A1E7WLE8</accession>
<keyword evidence="5" id="KW-1185">Reference proteome</keyword>
<dbReference type="PANTHER" id="PTHR35936">
    <property type="entry name" value="MEMBRANE-BOUND LYTIC MUREIN TRANSGLYCOSYLASE F"/>
    <property type="match status" value="1"/>
</dbReference>
<comment type="caution">
    <text evidence="4">The sequence shown here is derived from an EMBL/GenBank/DDBJ whole genome shotgun (WGS) entry which is preliminary data.</text>
</comment>
<evidence type="ECO:0000256" key="1">
    <source>
        <dbReference type="ARBA" id="ARBA00022729"/>
    </source>
</evidence>
<evidence type="ECO:0000313" key="4">
    <source>
        <dbReference type="EMBL" id="OEZ99852.1"/>
    </source>
</evidence>
<keyword evidence="1 2" id="KW-0732">Signal</keyword>
<dbReference type="Gene3D" id="3.40.190.10">
    <property type="entry name" value="Periplasmic binding protein-like II"/>
    <property type="match status" value="2"/>
</dbReference>
<dbReference type="SMART" id="SM00062">
    <property type="entry name" value="PBPb"/>
    <property type="match status" value="1"/>
</dbReference>
<dbReference type="Pfam" id="PF00497">
    <property type="entry name" value="SBP_bac_3"/>
    <property type="match status" value="1"/>
</dbReference>
<dbReference type="Proteomes" id="UP000175989">
    <property type="component" value="Unassembled WGS sequence"/>
</dbReference>
<reference evidence="5" key="1">
    <citation type="journal article" date="2016" name="Front. Microbiol.">
        <title>Molecular Keys to the Janthinobacterium and Duganella spp. Interaction with the Plant Pathogen Fusarium graminearum.</title>
        <authorList>
            <person name="Haack F.S."/>
            <person name="Poehlein A."/>
            <person name="Kroger C."/>
            <person name="Voigt C.A."/>
            <person name="Piepenbring M."/>
            <person name="Bode H.B."/>
            <person name="Daniel R."/>
            <person name="Schafer W."/>
            <person name="Streit W.R."/>
        </authorList>
    </citation>
    <scope>NUCLEOTIDE SEQUENCE [LARGE SCALE GENOMIC DNA]</scope>
    <source>
        <strain evidence="5">T54</strain>
    </source>
</reference>
<proteinExistence type="predicted"/>
<dbReference type="OrthoDB" id="8907081at2"/>
<dbReference type="InterPro" id="IPR001638">
    <property type="entry name" value="Solute-binding_3/MltF_N"/>
</dbReference>
<feature type="chain" id="PRO_5009207257" evidence="2">
    <location>
        <begin position="25"/>
        <end position="254"/>
    </location>
</feature>
<evidence type="ECO:0000313" key="5">
    <source>
        <dbReference type="Proteomes" id="UP000175989"/>
    </source>
</evidence>
<dbReference type="PATRIC" id="fig|762836.4.peg.2631"/>
<gene>
    <name evidence="4" type="ORF">DUPY_25560</name>
</gene>
<dbReference type="SUPFAM" id="SSF53850">
    <property type="entry name" value="Periplasmic binding protein-like II"/>
    <property type="match status" value="1"/>
</dbReference>
<feature type="domain" description="Solute-binding protein family 3/N-terminal" evidence="3">
    <location>
        <begin position="30"/>
        <end position="254"/>
    </location>
</feature>
<protein>
    <submittedName>
        <fullName evidence="4">Cystine transporter subunit</fullName>
    </submittedName>
</protein>
<dbReference type="PANTHER" id="PTHR35936:SF25">
    <property type="entry name" value="ABC TRANSPORTER SUBSTRATE-BINDING PROTEIN"/>
    <property type="match status" value="1"/>
</dbReference>
<name>A0A1E7WLE8_9BURK</name>
<evidence type="ECO:0000259" key="3">
    <source>
        <dbReference type="SMART" id="SM00062"/>
    </source>
</evidence>
<dbReference type="RefSeq" id="WP_070248590.1">
    <property type="nucleotide sequence ID" value="NZ_LROM01000086.1"/>
</dbReference>